<dbReference type="Proteomes" id="UP001259572">
    <property type="component" value="Unassembled WGS sequence"/>
</dbReference>
<evidence type="ECO:0000256" key="11">
    <source>
        <dbReference type="PROSITE-ProRule" id="PRU01360"/>
    </source>
</evidence>
<keyword evidence="2 11" id="KW-0813">Transport</keyword>
<evidence type="ECO:0000259" key="16">
    <source>
        <dbReference type="Pfam" id="PF07715"/>
    </source>
</evidence>
<feature type="chain" id="PRO_5046511234" evidence="14">
    <location>
        <begin position="29"/>
        <end position="770"/>
    </location>
</feature>
<keyword evidence="8 12" id="KW-0798">TonB box</keyword>
<evidence type="ECO:0000256" key="10">
    <source>
        <dbReference type="ARBA" id="ARBA00023237"/>
    </source>
</evidence>
<feature type="domain" description="TonB-dependent receptor plug" evidence="16">
    <location>
        <begin position="73"/>
        <end position="181"/>
    </location>
</feature>
<feature type="domain" description="TonB-dependent receptor-like beta-barrel" evidence="15">
    <location>
        <begin position="277"/>
        <end position="730"/>
    </location>
</feature>
<dbReference type="PANTHER" id="PTHR32552:SF81">
    <property type="entry name" value="TONB-DEPENDENT OUTER MEMBRANE RECEPTOR"/>
    <property type="match status" value="1"/>
</dbReference>
<evidence type="ECO:0000256" key="9">
    <source>
        <dbReference type="ARBA" id="ARBA00023136"/>
    </source>
</evidence>
<dbReference type="InterPro" id="IPR039426">
    <property type="entry name" value="TonB-dep_rcpt-like"/>
</dbReference>
<evidence type="ECO:0000256" key="2">
    <source>
        <dbReference type="ARBA" id="ARBA00022448"/>
    </source>
</evidence>
<comment type="caution">
    <text evidence="17">The sequence shown here is derived from an EMBL/GenBank/DDBJ whole genome shotgun (WGS) entry which is preliminary data.</text>
</comment>
<keyword evidence="6" id="KW-0408">Iron</keyword>
<comment type="subcellular location">
    <subcellularLocation>
        <location evidence="1 11">Cell outer membrane</location>
        <topology evidence="1 11">Multi-pass membrane protein</topology>
    </subcellularLocation>
</comment>
<evidence type="ECO:0000256" key="3">
    <source>
        <dbReference type="ARBA" id="ARBA00022452"/>
    </source>
</evidence>
<dbReference type="InterPro" id="IPR012910">
    <property type="entry name" value="Plug_dom"/>
</dbReference>
<evidence type="ECO:0000256" key="6">
    <source>
        <dbReference type="ARBA" id="ARBA00023004"/>
    </source>
</evidence>
<evidence type="ECO:0000256" key="13">
    <source>
        <dbReference type="SAM" id="MobiDB-lite"/>
    </source>
</evidence>
<keyword evidence="10 11" id="KW-0998">Cell outer membrane</keyword>
<accession>A0ABU3Q9N6</accession>
<dbReference type="RefSeq" id="WP_315727212.1">
    <property type="nucleotide sequence ID" value="NZ_JAVUPU010000007.1"/>
</dbReference>
<keyword evidence="3 11" id="KW-1134">Transmembrane beta strand</keyword>
<keyword evidence="17" id="KW-0675">Receptor</keyword>
<name>A0ABU3Q9N6_9SPHN</name>
<sequence length="770" mass="83860">MFRISGSKTLRLALAGMSSLAFATAASAQPESADASSPNDVSDQSEVAPGAEATADDMSGEIIVTARRRAETLQDVPMAVTGIAGDQLERENITETPALFARVPNLYFTTAGGASPSADFNYLVIRGVGYNGGLEPATGVFIDGMYQPQLGFDIAFLDLERVEVLRGPQGTLFGRNTQAGAVSIITRQPGRDMQGRFELELAEFGSARLRASASGPVTDTLSAGFAFQAAHTGGYINNRDGSDYNFATRIVGRANVRWQPTDTVELLASVDYNHDDFNDQAFGVPLAPRRYVAQVDQDEDDSKSGYGGQVTLNVDLTDDIKLTSQTGLRSVTSDILIDDDANITDQTPLTLSAVPFSTTLPPVPLFVALLPITVAGTAQRVDLTQDFWSQEVRLTGSSSNFDWLAGGYYFEQKIDQFRSRDVGPGVPFVPLYIRESFFEKRDGYAAFGQVSYRPLPPLELTVGGRYSKENVRTGGDRVLNVADASINAFQKDGEADFSNFSPMASISYDINDDILVYATYSAGWKAGGINRFPSRPNAILPYDAETSQNYELGLKTKLFDNRVRANFAVFNIDIEDQQLLNVVPDPNGSTPVTTIANAAKSRSRGFEADIEARLLDNLRIRGSYGYVDAKFREFIQVGTGVTKDRSGEPFEFTPRHNASASATYTANLSPSAGLEFLVNYRYISGYRVSDVNLTAPLGAQLRVPGYDRLDARVTLALDSGFRLSAFVNNIFDSFDYTNISRGQYDQQSNPARYVVVLPPRQFGLSAAYSF</sequence>
<organism evidence="17 18">
    <name type="scientific">Sphingosinicella rhizophila</name>
    <dbReference type="NCBI Taxonomy" id="3050082"/>
    <lineage>
        <taxon>Bacteria</taxon>
        <taxon>Pseudomonadati</taxon>
        <taxon>Pseudomonadota</taxon>
        <taxon>Alphaproteobacteria</taxon>
        <taxon>Sphingomonadales</taxon>
        <taxon>Sphingosinicellaceae</taxon>
        <taxon>Sphingosinicella</taxon>
    </lineage>
</organism>
<protein>
    <submittedName>
        <fullName evidence="17">TonB-dependent receptor</fullName>
    </submittedName>
</protein>
<keyword evidence="9 11" id="KW-0472">Membrane</keyword>
<gene>
    <name evidence="17" type="ORF">RQX22_14225</name>
</gene>
<dbReference type="CDD" id="cd01347">
    <property type="entry name" value="ligand_gated_channel"/>
    <property type="match status" value="1"/>
</dbReference>
<dbReference type="Pfam" id="PF00593">
    <property type="entry name" value="TonB_dep_Rec_b-barrel"/>
    <property type="match status" value="1"/>
</dbReference>
<evidence type="ECO:0000256" key="14">
    <source>
        <dbReference type="SAM" id="SignalP"/>
    </source>
</evidence>
<evidence type="ECO:0000256" key="8">
    <source>
        <dbReference type="ARBA" id="ARBA00023077"/>
    </source>
</evidence>
<dbReference type="Gene3D" id="2.40.170.20">
    <property type="entry name" value="TonB-dependent receptor, beta-barrel domain"/>
    <property type="match status" value="1"/>
</dbReference>
<dbReference type="EMBL" id="JAVUPU010000007">
    <property type="protein sequence ID" value="MDT9600113.1"/>
    <property type="molecule type" value="Genomic_DNA"/>
</dbReference>
<proteinExistence type="inferred from homology"/>
<evidence type="ECO:0000259" key="15">
    <source>
        <dbReference type="Pfam" id="PF00593"/>
    </source>
</evidence>
<evidence type="ECO:0000313" key="18">
    <source>
        <dbReference type="Proteomes" id="UP001259572"/>
    </source>
</evidence>
<evidence type="ECO:0000256" key="4">
    <source>
        <dbReference type="ARBA" id="ARBA00022496"/>
    </source>
</evidence>
<comment type="similarity">
    <text evidence="11 12">Belongs to the TonB-dependent receptor family.</text>
</comment>
<keyword evidence="4" id="KW-0410">Iron transport</keyword>
<feature type="signal peptide" evidence="14">
    <location>
        <begin position="1"/>
        <end position="28"/>
    </location>
</feature>
<dbReference type="InterPro" id="IPR000531">
    <property type="entry name" value="Beta-barrel_TonB"/>
</dbReference>
<keyword evidence="7" id="KW-0406">Ion transport</keyword>
<feature type="compositionally biased region" description="Polar residues" evidence="13">
    <location>
        <begin position="31"/>
        <end position="45"/>
    </location>
</feature>
<evidence type="ECO:0000256" key="5">
    <source>
        <dbReference type="ARBA" id="ARBA00022692"/>
    </source>
</evidence>
<evidence type="ECO:0000313" key="17">
    <source>
        <dbReference type="EMBL" id="MDT9600113.1"/>
    </source>
</evidence>
<dbReference type="SUPFAM" id="SSF56935">
    <property type="entry name" value="Porins"/>
    <property type="match status" value="1"/>
</dbReference>
<evidence type="ECO:0000256" key="7">
    <source>
        <dbReference type="ARBA" id="ARBA00023065"/>
    </source>
</evidence>
<dbReference type="PANTHER" id="PTHR32552">
    <property type="entry name" value="FERRICHROME IRON RECEPTOR-RELATED"/>
    <property type="match status" value="1"/>
</dbReference>
<keyword evidence="14" id="KW-0732">Signal</keyword>
<evidence type="ECO:0000256" key="12">
    <source>
        <dbReference type="RuleBase" id="RU003357"/>
    </source>
</evidence>
<dbReference type="Pfam" id="PF07715">
    <property type="entry name" value="Plug"/>
    <property type="match status" value="1"/>
</dbReference>
<keyword evidence="5 11" id="KW-0812">Transmembrane</keyword>
<keyword evidence="18" id="KW-1185">Reference proteome</keyword>
<feature type="region of interest" description="Disordered" evidence="13">
    <location>
        <begin position="31"/>
        <end position="54"/>
    </location>
</feature>
<reference evidence="17 18" key="1">
    <citation type="submission" date="2023-05" db="EMBL/GenBank/DDBJ databases">
        <authorList>
            <person name="Guo Y."/>
        </authorList>
    </citation>
    <scope>NUCLEOTIDE SEQUENCE [LARGE SCALE GENOMIC DNA]</scope>
    <source>
        <strain evidence="17 18">GR2756</strain>
    </source>
</reference>
<evidence type="ECO:0000256" key="1">
    <source>
        <dbReference type="ARBA" id="ARBA00004571"/>
    </source>
</evidence>
<dbReference type="InterPro" id="IPR036942">
    <property type="entry name" value="Beta-barrel_TonB_sf"/>
</dbReference>
<dbReference type="PROSITE" id="PS52016">
    <property type="entry name" value="TONB_DEPENDENT_REC_3"/>
    <property type="match status" value="1"/>
</dbReference>